<reference evidence="6 7" key="1">
    <citation type="submission" date="2021-07" db="EMBL/GenBank/DDBJ databases">
        <title>The Aristolochia fimbriata genome: insights into angiosperm evolution, floral development and chemical biosynthesis.</title>
        <authorList>
            <person name="Jiao Y."/>
        </authorList>
    </citation>
    <scope>NUCLEOTIDE SEQUENCE [LARGE SCALE GENOMIC DNA]</scope>
    <source>
        <strain evidence="6">IBCAS-2021</strain>
        <tissue evidence="6">Leaf</tissue>
    </source>
</reference>
<keyword evidence="2 4" id="KW-0863">Zinc-finger</keyword>
<keyword evidence="3" id="KW-0862">Zinc</keyword>
<feature type="domain" description="GATA-type" evidence="5">
    <location>
        <begin position="96"/>
        <end position="153"/>
    </location>
</feature>
<dbReference type="InterPro" id="IPR052138">
    <property type="entry name" value="GATA_ZnFinger_Domain"/>
</dbReference>
<proteinExistence type="predicted"/>
<keyword evidence="7" id="KW-1185">Reference proteome</keyword>
<dbReference type="EMBL" id="JAINDJ010000004">
    <property type="protein sequence ID" value="KAG9448988.1"/>
    <property type="molecule type" value="Genomic_DNA"/>
</dbReference>
<evidence type="ECO:0000256" key="3">
    <source>
        <dbReference type="ARBA" id="ARBA00022833"/>
    </source>
</evidence>
<dbReference type="PANTHER" id="PTHR47255">
    <property type="entry name" value="GATA TRANSCRIPTION FACTOR 22-RELATED"/>
    <property type="match status" value="1"/>
</dbReference>
<dbReference type="InterPro" id="IPR000679">
    <property type="entry name" value="Znf_GATA"/>
</dbReference>
<comment type="caution">
    <text evidence="6">The sequence shown here is derived from an EMBL/GenBank/DDBJ whole genome shotgun (WGS) entry which is preliminary data.</text>
</comment>
<dbReference type="CDD" id="cd00202">
    <property type="entry name" value="ZnF_GATA"/>
    <property type="match status" value="1"/>
</dbReference>
<dbReference type="GO" id="GO:0043565">
    <property type="term" value="F:sequence-specific DNA binding"/>
    <property type="evidence" value="ECO:0007669"/>
    <property type="project" value="InterPro"/>
</dbReference>
<dbReference type="Proteomes" id="UP000825729">
    <property type="component" value="Unassembled WGS sequence"/>
</dbReference>
<dbReference type="AlphaFoldDB" id="A0AAV7EJG8"/>
<evidence type="ECO:0000256" key="1">
    <source>
        <dbReference type="ARBA" id="ARBA00022723"/>
    </source>
</evidence>
<evidence type="ECO:0000259" key="5">
    <source>
        <dbReference type="PROSITE" id="PS50114"/>
    </source>
</evidence>
<dbReference type="SUPFAM" id="SSF57716">
    <property type="entry name" value="Glucocorticoid receptor-like (DNA-binding domain)"/>
    <property type="match status" value="1"/>
</dbReference>
<name>A0AAV7EJG8_ARIFI</name>
<dbReference type="Gene3D" id="3.30.50.10">
    <property type="entry name" value="Erythroid Transcription Factor GATA-1, subunit A"/>
    <property type="match status" value="1"/>
</dbReference>
<dbReference type="InterPro" id="IPR013088">
    <property type="entry name" value="Znf_NHR/GATA"/>
</dbReference>
<organism evidence="6 7">
    <name type="scientific">Aristolochia fimbriata</name>
    <name type="common">White veined hardy Dutchman's pipe vine</name>
    <dbReference type="NCBI Taxonomy" id="158543"/>
    <lineage>
        <taxon>Eukaryota</taxon>
        <taxon>Viridiplantae</taxon>
        <taxon>Streptophyta</taxon>
        <taxon>Embryophyta</taxon>
        <taxon>Tracheophyta</taxon>
        <taxon>Spermatophyta</taxon>
        <taxon>Magnoliopsida</taxon>
        <taxon>Magnoliidae</taxon>
        <taxon>Piperales</taxon>
        <taxon>Aristolochiaceae</taxon>
        <taxon>Aristolochia</taxon>
    </lineage>
</organism>
<gene>
    <name evidence="6" type="ORF">H6P81_008953</name>
</gene>
<dbReference type="Pfam" id="PF00320">
    <property type="entry name" value="GATA"/>
    <property type="match status" value="1"/>
</dbReference>
<sequence>MESSTMYSPPVAESFSRWESRDRYYCRYRGQGNDEEQGGFRVSEAVAHQFVVGPSGEKRSEDFHLPKVYRRKKGPAAEKVQAGACAEDDQVVVSVSTSTRVCSDCNTSRTPLWRNGPAGPKSLCNACGIRYRKRGKTGFTVVQMASNALTEERPREETPLFLLQRRFAGTEEAKAAEMLMALSCGFPVRS</sequence>
<evidence type="ECO:0000313" key="7">
    <source>
        <dbReference type="Proteomes" id="UP000825729"/>
    </source>
</evidence>
<protein>
    <recommendedName>
        <fullName evidence="5">GATA-type domain-containing protein</fullName>
    </recommendedName>
</protein>
<dbReference type="SMART" id="SM00401">
    <property type="entry name" value="ZnF_GATA"/>
    <property type="match status" value="1"/>
</dbReference>
<keyword evidence="1" id="KW-0479">Metal-binding</keyword>
<dbReference type="PROSITE" id="PS00344">
    <property type="entry name" value="GATA_ZN_FINGER_1"/>
    <property type="match status" value="1"/>
</dbReference>
<dbReference type="GO" id="GO:0006355">
    <property type="term" value="P:regulation of DNA-templated transcription"/>
    <property type="evidence" value="ECO:0007669"/>
    <property type="project" value="InterPro"/>
</dbReference>
<evidence type="ECO:0000313" key="6">
    <source>
        <dbReference type="EMBL" id="KAG9448988.1"/>
    </source>
</evidence>
<dbReference type="PROSITE" id="PS50114">
    <property type="entry name" value="GATA_ZN_FINGER_2"/>
    <property type="match status" value="1"/>
</dbReference>
<dbReference type="PANTHER" id="PTHR47255:SF4">
    <property type="entry name" value="GATA ZINC FINGER DOMAIN-CONTAINING PROTEIN 12"/>
    <property type="match status" value="1"/>
</dbReference>
<accession>A0AAV7EJG8</accession>
<evidence type="ECO:0000256" key="4">
    <source>
        <dbReference type="PROSITE-ProRule" id="PRU00094"/>
    </source>
</evidence>
<evidence type="ECO:0000256" key="2">
    <source>
        <dbReference type="ARBA" id="ARBA00022771"/>
    </source>
</evidence>
<dbReference type="GO" id="GO:0008270">
    <property type="term" value="F:zinc ion binding"/>
    <property type="evidence" value="ECO:0007669"/>
    <property type="project" value="UniProtKB-KW"/>
</dbReference>